<dbReference type="OrthoDB" id="2304944at2759"/>
<sequence length="122" mass="13451">MSNSFINNVKIFTKFNSNKTIVFCKRINSSFNCIPIFEDEIGQMVGLDIDIRNPSIEAIGLGFDIHNPSAKNQMIIGLKFDIRNPLAGDKMIAGPDFDIHNPSADQMMVGLGLDIHNPSVEG</sequence>
<dbReference type="VEuPathDB" id="FungiDB:FUN_020625"/>
<dbReference type="AlphaFoldDB" id="A0A2I1F333"/>
<protein>
    <submittedName>
        <fullName evidence="1">Uncharacterized protein</fullName>
    </submittedName>
</protein>
<comment type="caution">
    <text evidence="1">The sequence shown here is derived from an EMBL/GenBank/DDBJ whole genome shotgun (WGS) entry which is preliminary data.</text>
</comment>
<dbReference type="EMBL" id="LLXH01002374">
    <property type="protein sequence ID" value="PKC55886.1"/>
    <property type="molecule type" value="Genomic_DNA"/>
</dbReference>
<proteinExistence type="predicted"/>
<dbReference type="Proteomes" id="UP000232688">
    <property type="component" value="Unassembled WGS sequence"/>
</dbReference>
<organism evidence="1 2">
    <name type="scientific">Rhizophagus irregularis</name>
    <dbReference type="NCBI Taxonomy" id="588596"/>
    <lineage>
        <taxon>Eukaryota</taxon>
        <taxon>Fungi</taxon>
        <taxon>Fungi incertae sedis</taxon>
        <taxon>Mucoromycota</taxon>
        <taxon>Glomeromycotina</taxon>
        <taxon>Glomeromycetes</taxon>
        <taxon>Glomerales</taxon>
        <taxon>Glomeraceae</taxon>
        <taxon>Rhizophagus</taxon>
    </lineage>
</organism>
<dbReference type="VEuPathDB" id="FungiDB:RhiirA1_402552"/>
<reference evidence="1 2" key="1">
    <citation type="submission" date="2017-10" db="EMBL/GenBank/DDBJ databases">
        <title>Extensive intraspecific genome diversity in a model arbuscular mycorrhizal fungus.</title>
        <authorList>
            <person name="Chen E.C.H."/>
            <person name="Morin E."/>
            <person name="Baudet D."/>
            <person name="Noel J."/>
            <person name="Ndikumana S."/>
            <person name="Charron P."/>
            <person name="St-Onge C."/>
            <person name="Giorgi J."/>
            <person name="Grigoriev I.V."/>
            <person name="Roux C."/>
            <person name="Martin F.M."/>
            <person name="Corradi N."/>
        </authorList>
    </citation>
    <scope>NUCLEOTIDE SEQUENCE [LARGE SCALE GENOMIC DNA]</scope>
    <source>
        <strain evidence="1 2">A1</strain>
    </source>
</reference>
<reference evidence="1 2" key="2">
    <citation type="submission" date="2017-10" db="EMBL/GenBank/DDBJ databases">
        <title>Genome analyses suggest a sexual origin of heterokaryosis in a supposedly ancient asexual fungus.</title>
        <authorList>
            <person name="Corradi N."/>
            <person name="Sedzielewska K."/>
            <person name="Noel J."/>
            <person name="Charron P."/>
            <person name="Farinelli L."/>
            <person name="Marton T."/>
            <person name="Kruger M."/>
            <person name="Pelin A."/>
            <person name="Brachmann A."/>
            <person name="Corradi N."/>
        </authorList>
    </citation>
    <scope>NUCLEOTIDE SEQUENCE [LARGE SCALE GENOMIC DNA]</scope>
    <source>
        <strain evidence="1 2">A1</strain>
    </source>
</reference>
<evidence type="ECO:0000313" key="2">
    <source>
        <dbReference type="Proteomes" id="UP000232688"/>
    </source>
</evidence>
<dbReference type="VEuPathDB" id="FungiDB:RhiirFUN_000521"/>
<accession>A0A2I1F333</accession>
<name>A0A2I1F333_9GLOM</name>
<evidence type="ECO:0000313" key="1">
    <source>
        <dbReference type="EMBL" id="PKC55886.1"/>
    </source>
</evidence>
<gene>
    <name evidence="1" type="ORF">RhiirA1_402552</name>
</gene>